<evidence type="ECO:0000256" key="2">
    <source>
        <dbReference type="ARBA" id="ARBA00009852"/>
    </source>
</evidence>
<evidence type="ECO:0000256" key="4">
    <source>
        <dbReference type="ARBA" id="ARBA00023136"/>
    </source>
</evidence>
<organism evidence="5 6">
    <name type="scientific">Mesonia ostreae</name>
    <dbReference type="NCBI Taxonomy" id="861110"/>
    <lineage>
        <taxon>Bacteria</taxon>
        <taxon>Pseudomonadati</taxon>
        <taxon>Bacteroidota</taxon>
        <taxon>Flavobacteriia</taxon>
        <taxon>Flavobacteriales</taxon>
        <taxon>Flavobacteriaceae</taxon>
        <taxon>Mesonia</taxon>
    </lineage>
</organism>
<comment type="similarity">
    <text evidence="2">Belongs to the YjiK family.</text>
</comment>
<dbReference type="Pfam" id="PF06977">
    <property type="entry name" value="SdiA-regulated"/>
    <property type="match status" value="1"/>
</dbReference>
<dbReference type="Gene3D" id="2.120.10.30">
    <property type="entry name" value="TolB, C-terminal domain"/>
    <property type="match status" value="1"/>
</dbReference>
<sequence>MKLKKIEISIILGVIIVISGISLAFNYSPKSKEIVAEEESTLYKEYNILETWELPKELIEISGISWMGDYRMACIQDEEGIIYIYNLKTSRIEKTIEFGEKGDYEGLVVIEKNAYALRSDGTIFEIKNYNSPDFKTHSYNTFLKGKNNTESLALDPENDRLLMAAKDKDPFSKTSKGVFEFDLKSKTLAKKPLYELHFHDNIFDKIREKKIEKTFSPSEIAIHPQSKEIFVLEGKKPKLLILNPNGSTKRLFELDKNDFRQPEGIAITPNGDIYISNEGKKDKATILKVELK</sequence>
<evidence type="ECO:0000256" key="3">
    <source>
        <dbReference type="ARBA" id="ARBA00022475"/>
    </source>
</evidence>
<evidence type="ECO:0000313" key="6">
    <source>
        <dbReference type="Proteomes" id="UP001182991"/>
    </source>
</evidence>
<comment type="subcellular location">
    <subcellularLocation>
        <location evidence="1">Cell membrane</location>
    </subcellularLocation>
</comment>
<dbReference type="RefSeq" id="WP_311401295.1">
    <property type="nucleotide sequence ID" value="NZ_JAVRBG010000005.1"/>
</dbReference>
<reference evidence="6" key="1">
    <citation type="submission" date="2023-07" db="EMBL/GenBank/DDBJ databases">
        <title>Isolating and identifying novel microbial strains from the Mariana Trench.</title>
        <authorList>
            <person name="Fu H."/>
        </authorList>
    </citation>
    <scope>NUCLEOTIDE SEQUENCE [LARGE SCALE GENOMIC DNA]</scope>
    <source>
        <strain evidence="6">T-y2</strain>
    </source>
</reference>
<dbReference type="EMBL" id="JAVRBG010000005">
    <property type="protein sequence ID" value="MDT0294345.1"/>
    <property type="molecule type" value="Genomic_DNA"/>
</dbReference>
<protein>
    <submittedName>
        <fullName evidence="5">SdiA-regulated domain-containing protein</fullName>
    </submittedName>
</protein>
<keyword evidence="4" id="KW-0472">Membrane</keyword>
<keyword evidence="6" id="KW-1185">Reference proteome</keyword>
<dbReference type="InterPro" id="IPR009722">
    <property type="entry name" value="YjiK/CarP"/>
</dbReference>
<name>A0ABU2KI10_9FLAO</name>
<proteinExistence type="inferred from homology"/>
<dbReference type="InterPro" id="IPR011042">
    <property type="entry name" value="6-blade_b-propeller_TolB-like"/>
</dbReference>
<gene>
    <name evidence="5" type="ORF">RLT85_06830</name>
</gene>
<evidence type="ECO:0000256" key="1">
    <source>
        <dbReference type="ARBA" id="ARBA00004236"/>
    </source>
</evidence>
<dbReference type="SUPFAM" id="SSF75011">
    <property type="entry name" value="3-carboxy-cis,cis-mucoante lactonizing enzyme"/>
    <property type="match status" value="1"/>
</dbReference>
<keyword evidence="3" id="KW-1003">Cell membrane</keyword>
<comment type="caution">
    <text evidence="5">The sequence shown here is derived from an EMBL/GenBank/DDBJ whole genome shotgun (WGS) entry which is preliminary data.</text>
</comment>
<accession>A0ABU2KI10</accession>
<dbReference type="Proteomes" id="UP001182991">
    <property type="component" value="Unassembled WGS sequence"/>
</dbReference>
<evidence type="ECO:0000313" key="5">
    <source>
        <dbReference type="EMBL" id="MDT0294345.1"/>
    </source>
</evidence>